<evidence type="ECO:0000313" key="2">
    <source>
        <dbReference type="Proteomes" id="UP000310200"/>
    </source>
</evidence>
<reference evidence="1 2" key="1">
    <citation type="journal article" date="2019" name="Philos. Trans. R. Soc. Lond., B, Biol. Sci.">
        <title>Ant behaviour and brain gene expression of defending hosts depend on the ecological success of the intruding social parasite.</title>
        <authorList>
            <person name="Kaur R."/>
            <person name="Stoldt M."/>
            <person name="Jongepier E."/>
            <person name="Feldmeyer B."/>
            <person name="Menzel F."/>
            <person name="Bornberg-Bauer E."/>
            <person name="Foitzik S."/>
        </authorList>
    </citation>
    <scope>NUCLEOTIDE SEQUENCE [LARGE SCALE GENOMIC DNA]</scope>
    <source>
        <tissue evidence="1">Whole body</tissue>
    </source>
</reference>
<gene>
    <name evidence="1" type="ORF">DBV15_11394</name>
</gene>
<feature type="non-terminal residue" evidence="1">
    <location>
        <position position="1"/>
    </location>
</feature>
<comment type="caution">
    <text evidence="1">The sequence shown here is derived from an EMBL/GenBank/DDBJ whole genome shotgun (WGS) entry which is preliminary data.</text>
</comment>
<evidence type="ECO:0000313" key="1">
    <source>
        <dbReference type="EMBL" id="TGZ49166.1"/>
    </source>
</evidence>
<dbReference type="Proteomes" id="UP000310200">
    <property type="component" value="Unassembled WGS sequence"/>
</dbReference>
<keyword evidence="2" id="KW-1185">Reference proteome</keyword>
<accession>A0A4S2KJ52</accession>
<dbReference type="AlphaFoldDB" id="A0A4S2KJ52"/>
<dbReference type="EMBL" id="QBLH01002211">
    <property type="protein sequence ID" value="TGZ49166.1"/>
    <property type="molecule type" value="Genomic_DNA"/>
</dbReference>
<organism evidence="1 2">
    <name type="scientific">Temnothorax longispinosus</name>
    <dbReference type="NCBI Taxonomy" id="300112"/>
    <lineage>
        <taxon>Eukaryota</taxon>
        <taxon>Metazoa</taxon>
        <taxon>Ecdysozoa</taxon>
        <taxon>Arthropoda</taxon>
        <taxon>Hexapoda</taxon>
        <taxon>Insecta</taxon>
        <taxon>Pterygota</taxon>
        <taxon>Neoptera</taxon>
        <taxon>Endopterygota</taxon>
        <taxon>Hymenoptera</taxon>
        <taxon>Apocrita</taxon>
        <taxon>Aculeata</taxon>
        <taxon>Formicoidea</taxon>
        <taxon>Formicidae</taxon>
        <taxon>Myrmicinae</taxon>
        <taxon>Temnothorax</taxon>
    </lineage>
</organism>
<protein>
    <submittedName>
        <fullName evidence="1">Uncharacterized protein</fullName>
    </submittedName>
</protein>
<sequence>GRLGVLRVRSSFRFLSCRSPIGTAKHLFSRSVSGASGTILSAFCGINTGSMASIGIVTATVLLSCSSKFSPPFS</sequence>
<name>A0A4S2KJ52_9HYME</name>
<proteinExistence type="predicted"/>